<keyword evidence="5 7" id="KW-0067">ATP-binding</keyword>
<dbReference type="RefSeq" id="WP_344099846.1">
    <property type="nucleotide sequence ID" value="NZ_BAAANL010000001.1"/>
</dbReference>
<keyword evidence="7" id="KW-0694">RNA-binding</keyword>
<organism evidence="9 10">
    <name type="scientific">Myceligenerans crystallogenes</name>
    <dbReference type="NCBI Taxonomy" id="316335"/>
    <lineage>
        <taxon>Bacteria</taxon>
        <taxon>Bacillati</taxon>
        <taxon>Actinomycetota</taxon>
        <taxon>Actinomycetes</taxon>
        <taxon>Micrococcales</taxon>
        <taxon>Promicromonosporaceae</taxon>
        <taxon>Myceligenerans</taxon>
    </lineage>
</organism>
<keyword evidence="4 7" id="KW-0547">Nucleotide-binding</keyword>
<dbReference type="EC" id="3.6.1.-" evidence="7"/>
<dbReference type="InterPro" id="IPR003439">
    <property type="entry name" value="ABC_transporter-like_ATP-bd"/>
</dbReference>
<feature type="domain" description="ABC transporter" evidence="8">
    <location>
        <begin position="324"/>
        <end position="541"/>
    </location>
</feature>
<gene>
    <name evidence="7 9" type="primary">ettA</name>
    <name evidence="9" type="ORF">GCM10009751_08630</name>
</gene>
<dbReference type="PANTHER" id="PTHR43858:SF1">
    <property type="entry name" value="ABC TRANSPORTER-RELATED PROTEIN"/>
    <property type="match status" value="1"/>
</dbReference>
<reference evidence="9 10" key="1">
    <citation type="journal article" date="2019" name="Int. J. Syst. Evol. Microbiol.">
        <title>The Global Catalogue of Microorganisms (GCM) 10K type strain sequencing project: providing services to taxonomists for standard genome sequencing and annotation.</title>
        <authorList>
            <consortium name="The Broad Institute Genomics Platform"/>
            <consortium name="The Broad Institute Genome Sequencing Center for Infectious Disease"/>
            <person name="Wu L."/>
            <person name="Ma J."/>
        </authorList>
    </citation>
    <scope>NUCLEOTIDE SEQUENCE [LARGE SCALE GENOMIC DNA]</scope>
    <source>
        <strain evidence="9 10">JCM 14326</strain>
    </source>
</reference>
<evidence type="ECO:0000256" key="1">
    <source>
        <dbReference type="ARBA" id="ARBA00005868"/>
    </source>
</evidence>
<dbReference type="SUPFAM" id="SSF52540">
    <property type="entry name" value="P-loop containing nucleoside triphosphate hydrolases"/>
    <property type="match status" value="2"/>
</dbReference>
<dbReference type="InterPro" id="IPR027417">
    <property type="entry name" value="P-loop_NTPase"/>
</dbReference>
<dbReference type="EMBL" id="BAAANL010000001">
    <property type="protein sequence ID" value="GAA1854122.1"/>
    <property type="molecule type" value="Genomic_DNA"/>
</dbReference>
<dbReference type="PANTHER" id="PTHR43858">
    <property type="entry name" value="ENERGY-DEPENDENT TRANSLATIONAL THROTTLE PROTEIN ETTA"/>
    <property type="match status" value="1"/>
</dbReference>
<keyword evidence="7" id="KW-0677">Repeat</keyword>
<evidence type="ECO:0000259" key="8">
    <source>
        <dbReference type="PROSITE" id="PS50893"/>
    </source>
</evidence>
<evidence type="ECO:0000256" key="7">
    <source>
        <dbReference type="HAMAP-Rule" id="MF_00847"/>
    </source>
</evidence>
<dbReference type="Proteomes" id="UP001501094">
    <property type="component" value="Unassembled WGS sequence"/>
</dbReference>
<comment type="subunit">
    <text evidence="7">Monomer. Probably contacts ribosomal proteins L1, L5, L33 and S7, the 16S and 23S rRNA and the P-site containing tRNA(fMet).</text>
</comment>
<evidence type="ECO:0000256" key="6">
    <source>
        <dbReference type="ARBA" id="ARBA00022845"/>
    </source>
</evidence>
<comment type="domain">
    <text evidence="7">The arm domain is inserted in the first ABC transporter domain. Probably contacts ribosomal protein L1.</text>
</comment>
<dbReference type="Pfam" id="PF00005">
    <property type="entry name" value="ABC_tran"/>
    <property type="match status" value="2"/>
</dbReference>
<dbReference type="Pfam" id="PF12848">
    <property type="entry name" value="ABC_tran_Xtn"/>
    <property type="match status" value="1"/>
</dbReference>
<feature type="region of interest" description="Arm" evidence="7">
    <location>
        <begin position="94"/>
        <end position="138"/>
    </location>
</feature>
<dbReference type="NCBIfam" id="TIGR03719">
    <property type="entry name" value="ABC_ABC_ChvD"/>
    <property type="match status" value="1"/>
</dbReference>
<keyword evidence="7" id="KW-0378">Hydrolase</keyword>
<comment type="subcellular location">
    <subcellularLocation>
        <location evidence="7">Cytoplasm</location>
    </subcellularLocation>
    <text evidence="7">Associates with ribosomes and polysomes.</text>
</comment>
<comment type="similarity">
    <text evidence="1 7">Belongs to the ABC transporter superfamily. ABCF family. Translational throttle EttA subfamily.</text>
</comment>
<dbReference type="HAMAP" id="MF_00847">
    <property type="entry name" value="EttA"/>
    <property type="match status" value="1"/>
</dbReference>
<feature type="binding site" evidence="7">
    <location>
        <begin position="38"/>
        <end position="45"/>
    </location>
    <ligand>
        <name>ATP</name>
        <dbReference type="ChEBI" id="CHEBI:30616"/>
        <label>1</label>
    </ligand>
</feature>
<comment type="caution">
    <text evidence="9">The sequence shown here is derived from an EMBL/GenBank/DDBJ whole genome shotgun (WGS) entry which is preliminary data.</text>
</comment>
<protein>
    <recommendedName>
        <fullName evidence="7">Energy-dependent translational throttle protein EttA</fullName>
        <ecNumber evidence="7">3.6.1.-</ecNumber>
    </recommendedName>
    <alternativeName>
        <fullName evidence="7">Translational regulatory factor EttA</fullName>
    </alternativeName>
</protein>
<evidence type="ECO:0000313" key="9">
    <source>
        <dbReference type="EMBL" id="GAA1854122.1"/>
    </source>
</evidence>
<keyword evidence="3 7" id="KW-0699">rRNA-binding</keyword>
<evidence type="ECO:0000256" key="4">
    <source>
        <dbReference type="ARBA" id="ARBA00022741"/>
    </source>
</evidence>
<comment type="function">
    <text evidence="7">A translation factor that gates the progression of the 70S ribosomal initiation complex (IC, containing tRNA(fMet) in the P-site) into the translation elongation cycle by using a mechanism sensitive to the ATP/ADP ratio. Binds to the 70S ribosome E-site where it modulates the state of the translating ribosome during subunit translocation. ATP hydrolysis probably frees it from the ribosome, which can enter the elongation phase.</text>
</comment>
<dbReference type="InterPro" id="IPR017871">
    <property type="entry name" value="ABC_transporter-like_CS"/>
</dbReference>
<keyword evidence="10" id="KW-1185">Reference proteome</keyword>
<dbReference type="PROSITE" id="PS00211">
    <property type="entry name" value="ABC_TRANSPORTER_1"/>
    <property type="match status" value="2"/>
</dbReference>
<comment type="catalytic activity">
    <reaction evidence="7">
        <text>ATP + H2O = ADP + phosphate + H(+)</text>
        <dbReference type="Rhea" id="RHEA:13065"/>
        <dbReference type="ChEBI" id="CHEBI:15377"/>
        <dbReference type="ChEBI" id="CHEBI:15378"/>
        <dbReference type="ChEBI" id="CHEBI:30616"/>
        <dbReference type="ChEBI" id="CHEBI:43474"/>
        <dbReference type="ChEBI" id="CHEBI:456216"/>
    </reaction>
</comment>
<accession>A0ABN2N6U9</accession>
<evidence type="ECO:0000256" key="2">
    <source>
        <dbReference type="ARBA" id="ARBA00022555"/>
    </source>
</evidence>
<evidence type="ECO:0000256" key="5">
    <source>
        <dbReference type="ARBA" id="ARBA00022840"/>
    </source>
</evidence>
<proteinExistence type="inferred from homology"/>
<keyword evidence="7" id="KW-0963">Cytoplasm</keyword>
<feature type="binding site" evidence="7">
    <location>
        <begin position="356"/>
        <end position="363"/>
    </location>
    <ligand>
        <name>ATP</name>
        <dbReference type="ChEBI" id="CHEBI:30616"/>
        <label>2</label>
    </ligand>
</feature>
<dbReference type="InterPro" id="IPR032781">
    <property type="entry name" value="ABC_tran_Xtn"/>
</dbReference>
<sequence>MAEFIYSMYKARKAHGDKVILDDVSLNFLPGAKIGVVGPNGAGKSTILKIMAGLDTPSNGEARLSPGYTVGILQQEPPLNDDKTVLGNVQEAVGDILAKKARFDEISALMAEPDADFDALMAEMGELQEEIDNADAWDLDNQLEQAMDALRCPPPDADVKVLSGGERRRVALCKLLLEKPDLLLLDEPTNHLDAESVLWLEQHLANYPGAVLAVTHDRYFLDHVAQWICEVDRGRLYPYEGNYSTYLEKKGERLEVQGKKDAKLAKRLKEELEWVRSNAKGRQTKSKARLARYEEMAAEAERTRKLDFEEIQIPAGPRLGSLVLEAEGLKKGFGDRVLIDGLSFTLPRNGIVGVIGPNGVGKTTLFKTIVGMEPLDGGSLKVGDTVSVSYVDQSRGGIDPDKTLFEVVSDGLDFIKVGNVEIPSRAYVASFGFKGPDQQKPAGVLSGGERNRLNLALTLKQGGNLLLLDEPTNDLDVETLGSLENALLDFPGCAVVVSHDRWFLDRVATHILAYEGTEENPANWYWFEGNFESYEQNKVERLGADAARPHRVTYRRLTRD</sequence>
<dbReference type="NCBIfam" id="NF008775">
    <property type="entry name" value="PRK11819.1"/>
    <property type="match status" value="1"/>
</dbReference>
<dbReference type="CDD" id="cd03221">
    <property type="entry name" value="ABCF_EF-3"/>
    <property type="match status" value="2"/>
</dbReference>
<comment type="domain">
    <text evidence="7">The P-site tRNA interaction motif (PtIM domain) probably interacts with the P-site tRNA(fMet) as well as the 23S rRNA.</text>
</comment>
<evidence type="ECO:0000313" key="10">
    <source>
        <dbReference type="Proteomes" id="UP001501094"/>
    </source>
</evidence>
<keyword evidence="2 7" id="KW-0820">tRNA-binding</keyword>
<dbReference type="InterPro" id="IPR003593">
    <property type="entry name" value="AAA+_ATPase"/>
</dbReference>
<keyword evidence="6 7" id="KW-0810">Translation regulation</keyword>
<name>A0ABN2N6U9_9MICO</name>
<feature type="domain" description="ABC transporter" evidence="8">
    <location>
        <begin position="6"/>
        <end position="258"/>
    </location>
</feature>
<keyword evidence="7" id="KW-0648">Protein biosynthesis</keyword>
<dbReference type="PROSITE" id="PS50893">
    <property type="entry name" value="ABC_TRANSPORTER_2"/>
    <property type="match status" value="2"/>
</dbReference>
<comment type="caution">
    <text evidence="7">Lacks conserved residue(s) required for the propagation of feature annotation.</text>
</comment>
<dbReference type="SMART" id="SM00382">
    <property type="entry name" value="AAA"/>
    <property type="match status" value="2"/>
</dbReference>
<dbReference type="Gene3D" id="3.40.50.300">
    <property type="entry name" value="P-loop containing nucleotide triphosphate hydrolases"/>
    <property type="match status" value="2"/>
</dbReference>
<evidence type="ECO:0000256" key="3">
    <source>
        <dbReference type="ARBA" id="ARBA00022730"/>
    </source>
</evidence>
<dbReference type="InterPro" id="IPR022374">
    <property type="entry name" value="EttA"/>
</dbReference>